<dbReference type="GO" id="GO:0008168">
    <property type="term" value="F:methyltransferase activity"/>
    <property type="evidence" value="ECO:0007669"/>
    <property type="project" value="UniProtKB-KW"/>
</dbReference>
<organism evidence="1">
    <name type="scientific">virus sp. ctoYX9</name>
    <dbReference type="NCBI Taxonomy" id="2825822"/>
    <lineage>
        <taxon>Viruses</taxon>
    </lineage>
</organism>
<protein>
    <submittedName>
        <fullName evidence="1">Adenine-specific methyltransferase</fullName>
    </submittedName>
</protein>
<evidence type="ECO:0000313" key="1">
    <source>
        <dbReference type="EMBL" id="DAE32997.1"/>
    </source>
</evidence>
<reference evidence="1" key="1">
    <citation type="journal article" date="2021" name="Proc. Natl. Acad. Sci. U.S.A.">
        <title>A Catalog of Tens of Thousands of Viruses from Human Metagenomes Reveals Hidden Associations with Chronic Diseases.</title>
        <authorList>
            <person name="Tisza M.J."/>
            <person name="Buck C.B."/>
        </authorList>
    </citation>
    <scope>NUCLEOTIDE SEQUENCE</scope>
    <source>
        <strain evidence="1">CtoYX9</strain>
    </source>
</reference>
<proteinExistence type="predicted"/>
<sequence>MAKKSANVYSTLGASNHATGERAQYDLYCTHPKAVEELLKLEQFSPQIWEPCDGLGHISDTLIANGYDVRRSDITTRGRDIEQLDFLAYDSEQWQGDIITNPPYSCATDMVRKALSVVADGCKGAYCSLKASIGRIFSRHFLRSAFGYHLHEYLVVIVTEISEEAHKAMPGIFGRKDIKAKRK</sequence>
<dbReference type="GO" id="GO:0032259">
    <property type="term" value="P:methylation"/>
    <property type="evidence" value="ECO:0007669"/>
    <property type="project" value="UniProtKB-KW"/>
</dbReference>
<keyword evidence="1" id="KW-0489">Methyltransferase</keyword>
<dbReference type="EMBL" id="BK059131">
    <property type="protein sequence ID" value="DAE32997.1"/>
    <property type="molecule type" value="Genomic_DNA"/>
</dbReference>
<name>A0A8S5RPI2_9VIRU</name>
<accession>A0A8S5RPI2</accession>
<keyword evidence="1" id="KW-0808">Transferase</keyword>